<sequence length="580" mass="65134">MLSKKRETFSLVENNNDELNSFVEDRCDVDVVEKSEEREINTSINLESDTILSGVNRPYIVSYTDIRESIGQSQAQFAHAWQTSLKAASDDYLHRVRVLWEKIFEDLFWSSDRAEQPRGLPLDKAISLYVSTLDESRSRDLFTTIKRIHSAASMNVEACRKLVKKFDKGAIARGDDMLTSTLIPELYSAPLMAYPTLEGHIETLRDSLAVEDDTETEMDDDSIMHSIRRKTALVTKDSADVRRRAGELSWLHDMLASIPSNEIPTLVAHRGFHCPRDNSGKRPLENSLSAYESAWSAGIHLCECDVALTKDEKLVLAHDEDFSRLALDPSTVSSKKKVGDLTMKEIISLTFKSGSRPPLLLDVLRSAQAIGGYARLVIEIKPGNQVACAALINLFRRHPDLIERCAVIMSFDAYTMHKLRSGLDELDAWLETEYSFTRSDSPDSICSLEDEHGKVVSFRPKLPDIILLTVVEEPTRKKLHQLTVSVSDLSPVHSWLRPEGKPSLDGVYLQYQPEMLEPAGIAAMQALSKEYLVGVWARYGDPDDFGTATRLVRECGVSFVNTDLPRAFHRRAAISLNCLS</sequence>
<accession>A0ABD3PAP8</accession>
<dbReference type="PROSITE" id="PS51704">
    <property type="entry name" value="GP_PDE"/>
    <property type="match status" value="1"/>
</dbReference>
<evidence type="ECO:0000259" key="8">
    <source>
        <dbReference type="PROSITE" id="PS51704"/>
    </source>
</evidence>
<dbReference type="EMBL" id="JALLAZ020000903">
    <property type="protein sequence ID" value="KAL3785094.1"/>
    <property type="molecule type" value="Genomic_DNA"/>
</dbReference>
<dbReference type="InterPro" id="IPR052271">
    <property type="entry name" value="GDPD-Related"/>
</dbReference>
<evidence type="ECO:0000313" key="10">
    <source>
        <dbReference type="Proteomes" id="UP001530315"/>
    </source>
</evidence>
<comment type="subcellular location">
    <subcellularLocation>
        <location evidence="1">Membrane</location>
    </subcellularLocation>
</comment>
<dbReference type="InterPro" id="IPR017946">
    <property type="entry name" value="PLC-like_Pdiesterase_TIM-brl"/>
</dbReference>
<dbReference type="InterPro" id="IPR030395">
    <property type="entry name" value="GP_PDE_dom"/>
</dbReference>
<dbReference type="GO" id="GO:0008081">
    <property type="term" value="F:phosphoric diester hydrolase activity"/>
    <property type="evidence" value="ECO:0007669"/>
    <property type="project" value="UniProtKB-ARBA"/>
</dbReference>
<feature type="domain" description="GP-PDE" evidence="8">
    <location>
        <begin position="264"/>
        <end position="527"/>
    </location>
</feature>
<evidence type="ECO:0000256" key="2">
    <source>
        <dbReference type="ARBA" id="ARBA00007277"/>
    </source>
</evidence>
<dbReference type="PANTHER" id="PTHR42758:SF2">
    <property type="entry name" value="PHOSPHATIDYLGLYCEROL PHOSPHOLIPASE C"/>
    <property type="match status" value="1"/>
</dbReference>
<dbReference type="AlphaFoldDB" id="A0ABD3PAP8"/>
<evidence type="ECO:0000256" key="4">
    <source>
        <dbReference type="ARBA" id="ARBA00022801"/>
    </source>
</evidence>
<keyword evidence="7" id="KW-0472">Membrane</keyword>
<gene>
    <name evidence="9" type="ORF">ACHAW5_006788</name>
</gene>
<dbReference type="Pfam" id="PF03009">
    <property type="entry name" value="GDPD"/>
    <property type="match status" value="1"/>
</dbReference>
<keyword evidence="6" id="KW-0443">Lipid metabolism</keyword>
<dbReference type="Proteomes" id="UP001530315">
    <property type="component" value="Unassembled WGS sequence"/>
</dbReference>
<reference evidence="9 10" key="1">
    <citation type="submission" date="2024-10" db="EMBL/GenBank/DDBJ databases">
        <title>Updated reference genomes for cyclostephanoid diatoms.</title>
        <authorList>
            <person name="Roberts W.R."/>
            <person name="Alverson A.J."/>
        </authorList>
    </citation>
    <scope>NUCLEOTIDE SEQUENCE [LARGE SCALE GENOMIC DNA]</scope>
    <source>
        <strain evidence="9 10">AJA276-08</strain>
    </source>
</reference>
<keyword evidence="4" id="KW-0378">Hydrolase</keyword>
<organism evidence="9 10">
    <name type="scientific">Stephanodiscus triporus</name>
    <dbReference type="NCBI Taxonomy" id="2934178"/>
    <lineage>
        <taxon>Eukaryota</taxon>
        <taxon>Sar</taxon>
        <taxon>Stramenopiles</taxon>
        <taxon>Ochrophyta</taxon>
        <taxon>Bacillariophyta</taxon>
        <taxon>Coscinodiscophyceae</taxon>
        <taxon>Thalassiosirophycidae</taxon>
        <taxon>Stephanodiscales</taxon>
        <taxon>Stephanodiscaceae</taxon>
        <taxon>Stephanodiscus</taxon>
    </lineage>
</organism>
<proteinExistence type="inferred from homology"/>
<evidence type="ECO:0000256" key="5">
    <source>
        <dbReference type="ARBA" id="ARBA00022989"/>
    </source>
</evidence>
<protein>
    <recommendedName>
        <fullName evidence="8">GP-PDE domain-containing protein</fullName>
    </recommendedName>
</protein>
<dbReference type="Gene3D" id="3.20.20.190">
    <property type="entry name" value="Phosphatidylinositol (PI) phosphodiesterase"/>
    <property type="match status" value="1"/>
</dbReference>
<dbReference type="GO" id="GO:0006629">
    <property type="term" value="P:lipid metabolic process"/>
    <property type="evidence" value="ECO:0007669"/>
    <property type="project" value="UniProtKB-KW"/>
</dbReference>
<dbReference type="PANTHER" id="PTHR42758">
    <property type="entry name" value="PHOSPHATIDYLGLYCEROL PHOSPHOLIPASE C"/>
    <property type="match status" value="1"/>
</dbReference>
<evidence type="ECO:0000256" key="1">
    <source>
        <dbReference type="ARBA" id="ARBA00004370"/>
    </source>
</evidence>
<comment type="caution">
    <text evidence="9">The sequence shown here is derived from an EMBL/GenBank/DDBJ whole genome shotgun (WGS) entry which is preliminary data.</text>
</comment>
<name>A0ABD3PAP8_9STRA</name>
<dbReference type="GO" id="GO:0005737">
    <property type="term" value="C:cytoplasm"/>
    <property type="evidence" value="ECO:0007669"/>
    <property type="project" value="UniProtKB-ARBA"/>
</dbReference>
<dbReference type="GO" id="GO:0016020">
    <property type="term" value="C:membrane"/>
    <property type="evidence" value="ECO:0007669"/>
    <property type="project" value="UniProtKB-SubCell"/>
</dbReference>
<keyword evidence="3" id="KW-0812">Transmembrane</keyword>
<evidence type="ECO:0000256" key="7">
    <source>
        <dbReference type="ARBA" id="ARBA00023136"/>
    </source>
</evidence>
<evidence type="ECO:0000313" key="9">
    <source>
        <dbReference type="EMBL" id="KAL3785094.1"/>
    </source>
</evidence>
<comment type="similarity">
    <text evidence="2">Belongs to the glycerophosphoryl diester phosphodiesterase family.</text>
</comment>
<evidence type="ECO:0000256" key="3">
    <source>
        <dbReference type="ARBA" id="ARBA00022692"/>
    </source>
</evidence>
<evidence type="ECO:0000256" key="6">
    <source>
        <dbReference type="ARBA" id="ARBA00023098"/>
    </source>
</evidence>
<keyword evidence="10" id="KW-1185">Reference proteome</keyword>
<keyword evidence="5" id="KW-1133">Transmembrane helix</keyword>
<dbReference type="SUPFAM" id="SSF51695">
    <property type="entry name" value="PLC-like phosphodiesterases"/>
    <property type="match status" value="1"/>
</dbReference>